<accession>A0A1A8XCB4</accession>
<evidence type="ECO:0000313" key="4">
    <source>
        <dbReference type="Proteomes" id="UP000078546"/>
    </source>
</evidence>
<keyword evidence="1" id="KW-0812">Transmembrane</keyword>
<reference evidence="3" key="1">
    <citation type="submission" date="2016-05" db="EMBL/GenBank/DDBJ databases">
        <authorList>
            <person name="Lavstsen T."/>
            <person name="Jespersen J.S."/>
        </authorList>
    </citation>
    <scope>NUCLEOTIDE SEQUENCE [LARGE SCALE GENOMIC DNA]</scope>
</reference>
<sequence length="247" mass="28837">MTGSKLTKDQVYDVFYKLPNKFDNTEYPEYRDVLKLSDPVLRNISLYLIQHYKYADVYCSLNEGCVLLCEIMNKWLNEKEAIYTSNGECQLNRKLWDNYIDNLWKNLEKSSEKPNWCQRKRDNYNGNYPKDWIPKTCNNTDSIDVSVSCSYDPEYKSLKDSPAVNSPCSESSISQFYGYVLFVVLLSSILLYKFSPLGTWLDNRIENKNRIRENINSEALEEVPRASQYASSSSSSKFNVIYHSLEN</sequence>
<evidence type="ECO:0000313" key="5">
    <source>
        <dbReference type="Proteomes" id="UP000078560"/>
    </source>
</evidence>
<dbReference type="AlphaFoldDB" id="A0A1A8XCB4"/>
<protein>
    <submittedName>
        <fullName evidence="3">PIR Superfamily Protein</fullName>
    </submittedName>
</protein>
<dbReference type="Proteomes" id="UP000078560">
    <property type="component" value="Unassembled WGS sequence"/>
</dbReference>
<dbReference type="Proteomes" id="UP000078546">
    <property type="component" value="Unassembled WGS sequence"/>
</dbReference>
<reference evidence="4 5" key="2">
    <citation type="submission" date="2016-05" db="EMBL/GenBank/DDBJ databases">
        <authorList>
            <person name="Naeem Raeece"/>
        </authorList>
    </citation>
    <scope>NUCLEOTIDE SEQUENCE [LARGE SCALE GENOMIC DNA]</scope>
</reference>
<evidence type="ECO:0000256" key="1">
    <source>
        <dbReference type="SAM" id="Phobius"/>
    </source>
</evidence>
<keyword evidence="1" id="KW-1133">Transmembrane helix</keyword>
<dbReference type="EMBL" id="FLQU01001886">
    <property type="protein sequence ID" value="SBS94819.1"/>
    <property type="molecule type" value="Genomic_DNA"/>
</dbReference>
<keyword evidence="1" id="KW-0472">Membrane</keyword>
<dbReference type="EMBL" id="FLQV01003822">
    <property type="protein sequence ID" value="SBT02870.1"/>
    <property type="molecule type" value="Genomic_DNA"/>
</dbReference>
<feature type="transmembrane region" description="Helical" evidence="1">
    <location>
        <begin position="176"/>
        <end position="194"/>
    </location>
</feature>
<evidence type="ECO:0000313" key="3">
    <source>
        <dbReference type="EMBL" id="SBT02870.1"/>
    </source>
</evidence>
<organism evidence="3 4">
    <name type="scientific">Plasmodium ovale curtisi</name>
    <dbReference type="NCBI Taxonomy" id="864141"/>
    <lineage>
        <taxon>Eukaryota</taxon>
        <taxon>Sar</taxon>
        <taxon>Alveolata</taxon>
        <taxon>Apicomplexa</taxon>
        <taxon>Aconoidasida</taxon>
        <taxon>Haemosporida</taxon>
        <taxon>Plasmodiidae</taxon>
        <taxon>Plasmodium</taxon>
        <taxon>Plasmodium (Plasmodium)</taxon>
    </lineage>
</organism>
<name>A0A1A8XCB4_PLAOA</name>
<proteinExistence type="predicted"/>
<gene>
    <name evidence="3" type="ORF">POVCU1_081650</name>
    <name evidence="2" type="ORF">POVCU2_0090860</name>
</gene>
<evidence type="ECO:0000313" key="2">
    <source>
        <dbReference type="EMBL" id="SBS94819.1"/>
    </source>
</evidence>